<dbReference type="Pfam" id="PF03810">
    <property type="entry name" value="IBN_N"/>
    <property type="match status" value="1"/>
</dbReference>
<dbReference type="VEuPathDB" id="FungiDB:C5L36_0E05450"/>
<evidence type="ECO:0000313" key="6">
    <source>
        <dbReference type="EMBL" id="KGK37624.1"/>
    </source>
</evidence>
<dbReference type="GO" id="GO:0005635">
    <property type="term" value="C:nuclear envelope"/>
    <property type="evidence" value="ECO:0007669"/>
    <property type="project" value="TreeGrafter"/>
</dbReference>
<dbReference type="eggNOG" id="KOG1993">
    <property type="taxonomic scope" value="Eukaryota"/>
</dbReference>
<dbReference type="GO" id="GO:0031267">
    <property type="term" value="F:small GTPase binding"/>
    <property type="evidence" value="ECO:0007669"/>
    <property type="project" value="InterPro"/>
</dbReference>
<sequence length="992" mass="114810">MDYNSVLQTLVVASSTVRGDQQQAAEEQLKKWESEKGFYYTLQSIYINQELSLQIRWLAVICLKNGVEKYWRSTRINSITKEEKVEIRKRLFDTLDESNNQLCIQNAHLTSRICRLDFPVEWPTLFEDLVTIMESCDTSSSQSIVRLNNLMIILNQILKILASVRIGKARVMMQAKAPIVLPHLMKFYTFFFNQWYGNNYDLSLMEVGYITLKVIRRLVVDGYAHPNRDKYVQEFMEVSLQHFQKMLVAHKQNELALLERYIKCYVKLFHNLVSANTCAFVLMSSSKHILLTLLSLLSQEAEPIYALDNETDFWEKIATKSFIIMKIITNYTFNEKTSLIKQRDDKTEIIQSIEYMKTNFFNTELVESLLELITGYYLRLRPIDLESWNEDPEEWFNEESNVNYEFQVRKAAENYFQDLSIFFNQYISKYIMDKVNNLNNPSLSVIEKDATLAIFQLSSHSIKEECNFNQLLTDYFIPQGLSGNDLIKRRICLIINEWVDEKTNSQVRIQIYEFLVEIFSASTIVKLTSVQTLKNLIDDWEFRKRDLQPFTTTIIRNFLELINSLSTIECKNFVLNAFSIVIERNTPLLEESILVEIARVVPVLWGNFNNSNETIIKNSLLRILKDLVIALNKGSSLIHDMVLPLIPICCNPNSEYYTLLCEDGLELWSALMKTTSQIVLADDAMFDMLINALLVFTEILPLVLTIIRSYTLIDVQILETPKGMKILEILAGYLKTMRDDAVSLTSSIVEVGIMQKSEKSAFYSNLFNSKLIHEIAEYLIGDTDSAYCEVKLSLPLLRLFLDNSQAFLANIPGIKLYALMNNLIKFGRNSYDPKIRKLYVLGLYSLLKPEYLQNGQTLSNIEYELSQMDSIRAVSSVLLSFVKPVVDLGITFIEEIREDASGDMKAYHKSSSYDDDELKAIEPQSDVEEDNEYYLETLVPPNAERERYTALLKQDPVRNIPIRDFIRNIMGAIFPIIGNLLDSNDLEELQRL</sequence>
<dbReference type="SUPFAM" id="SSF48371">
    <property type="entry name" value="ARM repeat"/>
    <property type="match status" value="1"/>
</dbReference>
<keyword evidence="3" id="KW-0813">Transport</keyword>
<dbReference type="Gene3D" id="1.25.10.10">
    <property type="entry name" value="Leucine-rich Repeat Variant"/>
    <property type="match status" value="1"/>
</dbReference>
<dbReference type="Pfam" id="PF25758">
    <property type="entry name" value="TPR_IPO11"/>
    <property type="match status" value="1"/>
</dbReference>
<dbReference type="EMBL" id="JQFK01000033">
    <property type="protein sequence ID" value="KGK37624.1"/>
    <property type="molecule type" value="Genomic_DNA"/>
</dbReference>
<protein>
    <recommendedName>
        <fullName evidence="5">Importin N-terminal domain-containing protein</fullName>
    </recommendedName>
</protein>
<dbReference type="PANTHER" id="PTHR10997">
    <property type="entry name" value="IMPORTIN-7, 8, 11"/>
    <property type="match status" value="1"/>
</dbReference>
<name>A0A099P000_PICKU</name>
<dbReference type="PANTHER" id="PTHR10997:SF7">
    <property type="entry name" value="IMPORTIN-11"/>
    <property type="match status" value="1"/>
</dbReference>
<comment type="similarity">
    <text evidence="2">Belongs to the importin beta family.</text>
</comment>
<gene>
    <name evidence="6" type="ORF">JL09_g3259</name>
</gene>
<evidence type="ECO:0000313" key="7">
    <source>
        <dbReference type="Proteomes" id="UP000029867"/>
    </source>
</evidence>
<comment type="subcellular location">
    <subcellularLocation>
        <location evidence="1">Nucleus</location>
    </subcellularLocation>
</comment>
<comment type="caution">
    <text evidence="6">The sequence shown here is derived from an EMBL/GenBank/DDBJ whole genome shotgun (WGS) entry which is preliminary data.</text>
</comment>
<evidence type="ECO:0000256" key="2">
    <source>
        <dbReference type="ARBA" id="ARBA00007991"/>
    </source>
</evidence>
<dbReference type="InterPro" id="IPR011989">
    <property type="entry name" value="ARM-like"/>
</dbReference>
<evidence type="ECO:0000256" key="4">
    <source>
        <dbReference type="ARBA" id="ARBA00023242"/>
    </source>
</evidence>
<dbReference type="AlphaFoldDB" id="A0A099P000"/>
<reference evidence="7" key="1">
    <citation type="journal article" date="2014" name="Microb. Cell Fact.">
        <title>Exploiting Issatchenkia orientalis SD108 for succinic acid production.</title>
        <authorList>
            <person name="Xiao H."/>
            <person name="Shao Z."/>
            <person name="Jiang Y."/>
            <person name="Dole S."/>
            <person name="Zhao H."/>
        </authorList>
    </citation>
    <scope>NUCLEOTIDE SEQUENCE [LARGE SCALE GENOMIC DNA]</scope>
    <source>
        <strain evidence="7">SD108</strain>
    </source>
</reference>
<evidence type="ECO:0000256" key="1">
    <source>
        <dbReference type="ARBA" id="ARBA00004123"/>
    </source>
</evidence>
<dbReference type="Proteomes" id="UP000029867">
    <property type="component" value="Unassembled WGS sequence"/>
</dbReference>
<dbReference type="InterPro" id="IPR058669">
    <property type="entry name" value="TPR_IPO7/11-like"/>
</dbReference>
<dbReference type="SMART" id="SM00913">
    <property type="entry name" value="IBN_N"/>
    <property type="match status" value="1"/>
</dbReference>
<dbReference type="HOGENOM" id="CLU_003886_0_0_1"/>
<organism evidence="6 7">
    <name type="scientific">Pichia kudriavzevii</name>
    <name type="common">Yeast</name>
    <name type="synonym">Issatchenkia orientalis</name>
    <dbReference type="NCBI Taxonomy" id="4909"/>
    <lineage>
        <taxon>Eukaryota</taxon>
        <taxon>Fungi</taxon>
        <taxon>Dikarya</taxon>
        <taxon>Ascomycota</taxon>
        <taxon>Saccharomycotina</taxon>
        <taxon>Pichiomycetes</taxon>
        <taxon>Pichiales</taxon>
        <taxon>Pichiaceae</taxon>
        <taxon>Pichia</taxon>
    </lineage>
</organism>
<feature type="domain" description="Importin N-terminal" evidence="5">
    <location>
        <begin position="25"/>
        <end position="97"/>
    </location>
</feature>
<dbReference type="GO" id="GO:0006606">
    <property type="term" value="P:protein import into nucleus"/>
    <property type="evidence" value="ECO:0007669"/>
    <property type="project" value="EnsemblFungi"/>
</dbReference>
<dbReference type="GO" id="GO:0005829">
    <property type="term" value="C:cytosol"/>
    <property type="evidence" value="ECO:0007669"/>
    <property type="project" value="TreeGrafter"/>
</dbReference>
<evidence type="ECO:0000256" key="3">
    <source>
        <dbReference type="ARBA" id="ARBA00022448"/>
    </source>
</evidence>
<dbReference type="GO" id="GO:0061608">
    <property type="term" value="F:nuclear import signal receptor activity"/>
    <property type="evidence" value="ECO:0007669"/>
    <property type="project" value="EnsemblFungi"/>
</dbReference>
<dbReference type="InterPro" id="IPR001494">
    <property type="entry name" value="Importin-beta_N"/>
</dbReference>
<dbReference type="GO" id="GO:0008139">
    <property type="term" value="F:nuclear localization sequence binding"/>
    <property type="evidence" value="ECO:0007669"/>
    <property type="project" value="EnsemblFungi"/>
</dbReference>
<dbReference type="PROSITE" id="PS50166">
    <property type="entry name" value="IMPORTIN_B_NT"/>
    <property type="match status" value="1"/>
</dbReference>
<proteinExistence type="inferred from homology"/>
<keyword evidence="4" id="KW-0539">Nucleus</keyword>
<evidence type="ECO:0000259" key="5">
    <source>
        <dbReference type="PROSITE" id="PS50166"/>
    </source>
</evidence>
<dbReference type="InterPro" id="IPR016024">
    <property type="entry name" value="ARM-type_fold"/>
</dbReference>
<accession>A0A099P000</accession>